<dbReference type="Gene3D" id="2.40.50.870">
    <property type="entry name" value="Protein of unknown function (DUF3299)"/>
    <property type="match status" value="1"/>
</dbReference>
<evidence type="ECO:0008006" key="3">
    <source>
        <dbReference type="Google" id="ProtNLM"/>
    </source>
</evidence>
<organism evidence="1 2">
    <name type="scientific">Marinobacter segnicrescens</name>
    <dbReference type="NCBI Taxonomy" id="430453"/>
    <lineage>
        <taxon>Bacteria</taxon>
        <taxon>Pseudomonadati</taxon>
        <taxon>Pseudomonadota</taxon>
        <taxon>Gammaproteobacteria</taxon>
        <taxon>Pseudomonadales</taxon>
        <taxon>Marinobacteraceae</taxon>
        <taxon>Marinobacter</taxon>
    </lineage>
</organism>
<dbReference type="STRING" id="430453.SAMN04487962_10257"/>
<proteinExistence type="predicted"/>
<keyword evidence="2" id="KW-1185">Reference proteome</keyword>
<dbReference type="RefSeq" id="WP_091848753.1">
    <property type="nucleotide sequence ID" value="NZ_FOHZ01000002.1"/>
</dbReference>
<accession>A0A1H9ZUD1</accession>
<dbReference type="EMBL" id="FOHZ01000002">
    <property type="protein sequence ID" value="SES85371.1"/>
    <property type="molecule type" value="Genomic_DNA"/>
</dbReference>
<dbReference type="AlphaFoldDB" id="A0A1H9ZUD1"/>
<dbReference type="OrthoDB" id="9784998at2"/>
<dbReference type="InterPro" id="IPR021727">
    <property type="entry name" value="DUF3299"/>
</dbReference>
<gene>
    <name evidence="1" type="ORF">SAMN04487962_10257</name>
</gene>
<sequence>MAIFPRAVLLFRFAVLVLLLFAGSAHGQWRELDWLELMPEEDLRLLESLPQIEHEGDGPVELPDEIMTGRVVPEMDGVEVRIPGFVVPLKTIGSDQRIVEFFLVPYYGACIHVPPPPPNQIIHVTYKPGFTLGALYEPVWVQGTLKTEPVENDIAAASYTLVSEEVELYEMDDADSML</sequence>
<protein>
    <recommendedName>
        <fullName evidence="3">DUF3299 domain-containing protein</fullName>
    </recommendedName>
</protein>
<evidence type="ECO:0000313" key="2">
    <source>
        <dbReference type="Proteomes" id="UP000198762"/>
    </source>
</evidence>
<dbReference type="Pfam" id="PF11736">
    <property type="entry name" value="DUF3299"/>
    <property type="match status" value="1"/>
</dbReference>
<evidence type="ECO:0000313" key="1">
    <source>
        <dbReference type="EMBL" id="SES85371.1"/>
    </source>
</evidence>
<name>A0A1H9ZUD1_9GAMM</name>
<reference evidence="2" key="1">
    <citation type="submission" date="2016-10" db="EMBL/GenBank/DDBJ databases">
        <authorList>
            <person name="Varghese N."/>
            <person name="Submissions S."/>
        </authorList>
    </citation>
    <scope>NUCLEOTIDE SEQUENCE [LARGE SCALE GENOMIC DNA]</scope>
    <source>
        <strain evidence="2">CGMCC 1.6489</strain>
    </source>
</reference>
<dbReference type="Proteomes" id="UP000198762">
    <property type="component" value="Unassembled WGS sequence"/>
</dbReference>